<protein>
    <submittedName>
        <fullName evidence="2">Uncharacterized protein</fullName>
    </submittedName>
</protein>
<dbReference type="Proteomes" id="UP000250572">
    <property type="component" value="Unassembled WGS sequence"/>
</dbReference>
<evidence type="ECO:0000313" key="3">
    <source>
        <dbReference type="Proteomes" id="UP000250572"/>
    </source>
</evidence>
<evidence type="ECO:0000313" key="2">
    <source>
        <dbReference type="EMBL" id="PWA26284.1"/>
    </source>
</evidence>
<reference evidence="2 3" key="1">
    <citation type="journal article" date="2018" name="G3 (Bethesda)">
        <title>A High-Quality Reference Genome for the Invasive Mosquitofish Gambusia affinis Using a Chicago Library.</title>
        <authorList>
            <person name="Hoffberg S.L."/>
            <person name="Troendle N.J."/>
            <person name="Glenn T.C."/>
            <person name="Mahmud O."/>
            <person name="Louha S."/>
            <person name="Chalopin D."/>
            <person name="Bennetzen J.L."/>
            <person name="Mauricio R."/>
        </authorList>
    </citation>
    <scope>NUCLEOTIDE SEQUENCE [LARGE SCALE GENOMIC DNA]</scope>
    <source>
        <strain evidence="2">NE01/NJP1002.9</strain>
        <tissue evidence="2">Muscle</tissue>
    </source>
</reference>
<proteinExistence type="predicted"/>
<name>A0A315VSY9_GAMAF</name>
<comment type="caution">
    <text evidence="2">The sequence shown here is derived from an EMBL/GenBank/DDBJ whole genome shotgun (WGS) entry which is preliminary data.</text>
</comment>
<sequence length="155" mass="16691">MPDPVLVLVRCEAESGPFQPTRRRAARLSAAHTGTSAEPGPLGFFGSGPADRRFCLQVAALEQKLLDRAQEVERLRSELVSSVLDPDPLSPEPPTQSSDPNLGSLETLLRSDSDLIPSQNRTGSYHCSFNLSFRPAPFGYRGNKTSGSNGSGHLD</sequence>
<organism evidence="2 3">
    <name type="scientific">Gambusia affinis</name>
    <name type="common">Western mosquitofish</name>
    <name type="synonym">Heterandria affinis</name>
    <dbReference type="NCBI Taxonomy" id="33528"/>
    <lineage>
        <taxon>Eukaryota</taxon>
        <taxon>Metazoa</taxon>
        <taxon>Chordata</taxon>
        <taxon>Craniata</taxon>
        <taxon>Vertebrata</taxon>
        <taxon>Euteleostomi</taxon>
        <taxon>Actinopterygii</taxon>
        <taxon>Neopterygii</taxon>
        <taxon>Teleostei</taxon>
        <taxon>Neoteleostei</taxon>
        <taxon>Acanthomorphata</taxon>
        <taxon>Ovalentaria</taxon>
        <taxon>Atherinomorphae</taxon>
        <taxon>Cyprinodontiformes</taxon>
        <taxon>Poeciliidae</taxon>
        <taxon>Poeciliinae</taxon>
        <taxon>Gambusia</taxon>
    </lineage>
</organism>
<feature type="compositionally biased region" description="Polar residues" evidence="1">
    <location>
        <begin position="116"/>
        <end position="131"/>
    </location>
</feature>
<gene>
    <name evidence="2" type="ORF">CCH79_00020330</name>
</gene>
<accession>A0A315VSY9</accession>
<evidence type="ECO:0000256" key="1">
    <source>
        <dbReference type="SAM" id="MobiDB-lite"/>
    </source>
</evidence>
<keyword evidence="3" id="KW-1185">Reference proteome</keyword>
<dbReference type="EMBL" id="NHOQ01001192">
    <property type="protein sequence ID" value="PWA26284.1"/>
    <property type="molecule type" value="Genomic_DNA"/>
</dbReference>
<feature type="region of interest" description="Disordered" evidence="1">
    <location>
        <begin position="18"/>
        <end position="43"/>
    </location>
</feature>
<feature type="region of interest" description="Disordered" evidence="1">
    <location>
        <begin position="81"/>
        <end position="155"/>
    </location>
</feature>
<dbReference type="AlphaFoldDB" id="A0A315VSY9"/>